<feature type="transmembrane region" description="Helical" evidence="1">
    <location>
        <begin position="140"/>
        <end position="164"/>
    </location>
</feature>
<reference evidence="2" key="1">
    <citation type="submission" date="2021-01" db="EMBL/GenBank/DDBJ databases">
        <title>Description of Breznakiella homolactica.</title>
        <authorList>
            <person name="Song Y."/>
            <person name="Brune A."/>
        </authorList>
    </citation>
    <scope>NUCLEOTIDE SEQUENCE</scope>
    <source>
        <strain evidence="2">RmG30</strain>
    </source>
</reference>
<gene>
    <name evidence="2" type="ORF">JFL75_06095</name>
</gene>
<evidence type="ECO:0000256" key="1">
    <source>
        <dbReference type="SAM" id="Phobius"/>
    </source>
</evidence>
<organism evidence="2 3">
    <name type="scientific">Breznakiella homolactica</name>
    <dbReference type="NCBI Taxonomy" id="2798577"/>
    <lineage>
        <taxon>Bacteria</taxon>
        <taxon>Pseudomonadati</taxon>
        <taxon>Spirochaetota</taxon>
        <taxon>Spirochaetia</taxon>
        <taxon>Spirochaetales</taxon>
        <taxon>Breznakiellaceae</taxon>
        <taxon>Breznakiella</taxon>
    </lineage>
</organism>
<keyword evidence="1" id="KW-0812">Transmembrane</keyword>
<protein>
    <recommendedName>
        <fullName evidence="4">DUF5362 domain-containing protein</fullName>
    </recommendedName>
</protein>
<evidence type="ECO:0000313" key="2">
    <source>
        <dbReference type="EMBL" id="QQO10484.1"/>
    </source>
</evidence>
<accession>A0A7T7XQ58</accession>
<feature type="transmembrane region" description="Helical" evidence="1">
    <location>
        <begin position="91"/>
        <end position="111"/>
    </location>
</feature>
<dbReference type="EMBL" id="CP067089">
    <property type="protein sequence ID" value="QQO10484.1"/>
    <property type="molecule type" value="Genomic_DNA"/>
</dbReference>
<keyword evidence="1" id="KW-0472">Membrane</keyword>
<evidence type="ECO:0000313" key="3">
    <source>
        <dbReference type="Proteomes" id="UP000595917"/>
    </source>
</evidence>
<keyword evidence="3" id="KW-1185">Reference proteome</keyword>
<name>A0A7T7XQ58_9SPIR</name>
<dbReference type="RefSeq" id="WP_215627788.1">
    <property type="nucleotide sequence ID" value="NZ_CP067089.2"/>
</dbReference>
<dbReference type="KEGG" id="bhc:JFL75_06095"/>
<feature type="transmembrane region" description="Helical" evidence="1">
    <location>
        <begin position="41"/>
        <end position="71"/>
    </location>
</feature>
<dbReference type="AlphaFoldDB" id="A0A7T7XQ58"/>
<evidence type="ECO:0008006" key="4">
    <source>
        <dbReference type="Google" id="ProtNLM"/>
    </source>
</evidence>
<keyword evidence="1" id="KW-1133">Transmembrane helix</keyword>
<dbReference type="Proteomes" id="UP000595917">
    <property type="component" value="Chromosome"/>
</dbReference>
<proteinExistence type="predicted"/>
<sequence>MSDSINPYESPKSDIAAAGPAFSAGSLNETMLRYLKEASPWLRFVGILGFIMCGFMAVGGIVVIFTAPFLTSLTESVGSSFGVAAAGASMGVLYIIMAVIFFFPAKFVYFFGVKIRNYLQNNSDQELELALKNNKSLWKFYGIVCIIYLAIIPIFIIIAIAVGISSAFM</sequence>